<dbReference type="Proteomes" id="UP000583266">
    <property type="component" value="Unassembled WGS sequence"/>
</dbReference>
<feature type="domain" description="HTH hxlR-type" evidence="4">
    <location>
        <begin position="18"/>
        <end position="112"/>
    </location>
</feature>
<dbReference type="RefSeq" id="WP_169228997.1">
    <property type="nucleotide sequence ID" value="NZ_JABBGC010000004.1"/>
</dbReference>
<sequence length="112" mass="12577">MENKKNFHATVHYDPAICPVARTLKIIGGKWKPLILHLIGQDINRFGQLRQCMPGISKHMLTEQLRELEHDGLISRSIYAEVPPRVEYSLTGKGGSMLGITAAIMEWGMAHL</sequence>
<evidence type="ECO:0000256" key="3">
    <source>
        <dbReference type="ARBA" id="ARBA00023163"/>
    </source>
</evidence>
<evidence type="ECO:0000259" key="4">
    <source>
        <dbReference type="PROSITE" id="PS51118"/>
    </source>
</evidence>
<dbReference type="PANTHER" id="PTHR33204:SF29">
    <property type="entry name" value="TRANSCRIPTIONAL REGULATOR"/>
    <property type="match status" value="1"/>
</dbReference>
<comment type="caution">
    <text evidence="5">The sequence shown here is derived from an EMBL/GenBank/DDBJ whole genome shotgun (WGS) entry which is preliminary data.</text>
</comment>
<reference evidence="5 6" key="1">
    <citation type="submission" date="2020-04" db="EMBL/GenBank/DDBJ databases">
        <title>Chitinophaga sp. G-6-1-13 sp. nov., isolated from soil.</title>
        <authorList>
            <person name="Dahal R.H."/>
            <person name="Chaudhary D.K."/>
        </authorList>
    </citation>
    <scope>NUCLEOTIDE SEQUENCE [LARGE SCALE GENOMIC DNA]</scope>
    <source>
        <strain evidence="5 6">G-6-1-13</strain>
    </source>
</reference>
<keyword evidence="1" id="KW-0805">Transcription regulation</keyword>
<dbReference type="SUPFAM" id="SSF46785">
    <property type="entry name" value="Winged helix' DNA-binding domain"/>
    <property type="match status" value="1"/>
</dbReference>
<evidence type="ECO:0000313" key="5">
    <source>
        <dbReference type="EMBL" id="NML41995.1"/>
    </source>
</evidence>
<dbReference type="PANTHER" id="PTHR33204">
    <property type="entry name" value="TRANSCRIPTIONAL REGULATOR, MARR FAMILY"/>
    <property type="match status" value="1"/>
</dbReference>
<organism evidence="5 6">
    <name type="scientific">Chitinophaga fulva</name>
    <dbReference type="NCBI Taxonomy" id="2728842"/>
    <lineage>
        <taxon>Bacteria</taxon>
        <taxon>Pseudomonadati</taxon>
        <taxon>Bacteroidota</taxon>
        <taxon>Chitinophagia</taxon>
        <taxon>Chitinophagales</taxon>
        <taxon>Chitinophagaceae</taxon>
        <taxon>Chitinophaga</taxon>
    </lineage>
</organism>
<evidence type="ECO:0000256" key="2">
    <source>
        <dbReference type="ARBA" id="ARBA00023125"/>
    </source>
</evidence>
<accession>A0A848GTP3</accession>
<keyword evidence="2" id="KW-0238">DNA-binding</keyword>
<proteinExistence type="predicted"/>
<dbReference type="InterPro" id="IPR002577">
    <property type="entry name" value="HTH_HxlR"/>
</dbReference>
<keyword evidence="6" id="KW-1185">Reference proteome</keyword>
<evidence type="ECO:0000256" key="1">
    <source>
        <dbReference type="ARBA" id="ARBA00023015"/>
    </source>
</evidence>
<dbReference type="InterPro" id="IPR036390">
    <property type="entry name" value="WH_DNA-bd_sf"/>
</dbReference>
<dbReference type="EMBL" id="JABBGC010000004">
    <property type="protein sequence ID" value="NML41995.1"/>
    <property type="molecule type" value="Genomic_DNA"/>
</dbReference>
<dbReference type="PROSITE" id="PS51118">
    <property type="entry name" value="HTH_HXLR"/>
    <property type="match status" value="1"/>
</dbReference>
<gene>
    <name evidence="5" type="ORF">HHL17_32720</name>
</gene>
<dbReference type="AlphaFoldDB" id="A0A848GTP3"/>
<dbReference type="GO" id="GO:0003677">
    <property type="term" value="F:DNA binding"/>
    <property type="evidence" value="ECO:0007669"/>
    <property type="project" value="UniProtKB-KW"/>
</dbReference>
<dbReference type="Pfam" id="PF01638">
    <property type="entry name" value="HxlR"/>
    <property type="match status" value="1"/>
</dbReference>
<evidence type="ECO:0000313" key="6">
    <source>
        <dbReference type="Proteomes" id="UP000583266"/>
    </source>
</evidence>
<dbReference type="InterPro" id="IPR036388">
    <property type="entry name" value="WH-like_DNA-bd_sf"/>
</dbReference>
<keyword evidence="3" id="KW-0804">Transcription</keyword>
<protein>
    <submittedName>
        <fullName evidence="5">Helix-turn-helix transcriptional regulator</fullName>
    </submittedName>
</protein>
<dbReference type="Gene3D" id="1.10.10.10">
    <property type="entry name" value="Winged helix-like DNA-binding domain superfamily/Winged helix DNA-binding domain"/>
    <property type="match status" value="1"/>
</dbReference>
<name>A0A848GTP3_9BACT</name>